<dbReference type="Gene3D" id="1.10.443.10">
    <property type="entry name" value="Intergrase catalytic core"/>
    <property type="match status" value="1"/>
</dbReference>
<dbReference type="GO" id="GO:0003677">
    <property type="term" value="F:DNA binding"/>
    <property type="evidence" value="ECO:0007669"/>
    <property type="project" value="UniProtKB-UniRule"/>
</dbReference>
<dbReference type="Pfam" id="PF00589">
    <property type="entry name" value="Phage_integrase"/>
    <property type="match status" value="1"/>
</dbReference>
<comment type="caution">
    <text evidence="7">The sequence shown here is derived from an EMBL/GenBank/DDBJ whole genome shotgun (WGS) entry which is preliminary data.</text>
</comment>
<dbReference type="CDD" id="cd01189">
    <property type="entry name" value="INT_ICEBs1_C_like"/>
    <property type="match status" value="1"/>
</dbReference>
<evidence type="ECO:0000256" key="3">
    <source>
        <dbReference type="ARBA" id="ARBA00023172"/>
    </source>
</evidence>
<dbReference type="InterPro" id="IPR010998">
    <property type="entry name" value="Integrase_recombinase_N"/>
</dbReference>
<dbReference type="AlphaFoldDB" id="A0A8B5VZ83"/>
<dbReference type="PROSITE" id="PS51898">
    <property type="entry name" value="TYR_RECOMBINASE"/>
    <property type="match status" value="1"/>
</dbReference>
<evidence type="ECO:0000259" key="6">
    <source>
        <dbReference type="PROSITE" id="PS51900"/>
    </source>
</evidence>
<protein>
    <submittedName>
        <fullName evidence="7">Site-specific integrase</fullName>
    </submittedName>
</protein>
<reference evidence="7 8" key="1">
    <citation type="submission" date="2017-10" db="EMBL/GenBank/DDBJ databases">
        <title>FDA dAtabase for Regulatory Grade micrObial Sequences (FDA-ARGOS): Supporting development and validation of Infectious Disease Dx tests.</title>
        <authorList>
            <person name="Campos J."/>
            <person name="Goldberg B."/>
            <person name="Tallon L.J."/>
            <person name="Sadzewicz L."/>
            <person name="Sengamalay N."/>
            <person name="Ott S."/>
            <person name="Godinez A."/>
            <person name="Nagaraj S."/>
            <person name="Vyas G."/>
            <person name="Aluvathingal J."/>
            <person name="Nadendla S."/>
            <person name="Geyer C."/>
            <person name="Nandy P."/>
            <person name="Hobson J."/>
            <person name="Sichtig H."/>
        </authorList>
    </citation>
    <scope>NUCLEOTIDE SEQUENCE [LARGE SCALE GENOMIC DNA]</scope>
    <source>
        <strain evidence="7 8">FDAARGOS_185</strain>
    </source>
</reference>
<feature type="domain" description="Core-binding (CB)" evidence="6">
    <location>
        <begin position="67"/>
        <end position="142"/>
    </location>
</feature>
<feature type="domain" description="Tyr recombinase" evidence="5">
    <location>
        <begin position="170"/>
        <end position="373"/>
    </location>
</feature>
<dbReference type="GO" id="GO:0006310">
    <property type="term" value="P:DNA recombination"/>
    <property type="evidence" value="ECO:0007669"/>
    <property type="project" value="UniProtKB-KW"/>
</dbReference>
<dbReference type="InterPro" id="IPR013762">
    <property type="entry name" value="Integrase-like_cat_sf"/>
</dbReference>
<evidence type="ECO:0000256" key="2">
    <source>
        <dbReference type="ARBA" id="ARBA00023125"/>
    </source>
</evidence>
<evidence type="ECO:0000313" key="8">
    <source>
        <dbReference type="Proteomes" id="UP000316316"/>
    </source>
</evidence>
<dbReference type="EMBL" id="PDXQ01000002">
    <property type="protein sequence ID" value="TRZ29199.1"/>
    <property type="molecule type" value="Genomic_DNA"/>
</dbReference>
<dbReference type="Proteomes" id="UP000316316">
    <property type="component" value="Unassembled WGS sequence"/>
</dbReference>
<dbReference type="PANTHER" id="PTHR30349:SF64">
    <property type="entry name" value="PROPHAGE INTEGRASE INTD-RELATED"/>
    <property type="match status" value="1"/>
</dbReference>
<accession>A0A8B5VZ83</accession>
<dbReference type="InterPro" id="IPR002104">
    <property type="entry name" value="Integrase_catalytic"/>
</dbReference>
<keyword evidence="2 4" id="KW-0238">DNA-binding</keyword>
<gene>
    <name evidence="7" type="ORF">AUF17_21200</name>
</gene>
<evidence type="ECO:0000256" key="1">
    <source>
        <dbReference type="ARBA" id="ARBA00008857"/>
    </source>
</evidence>
<proteinExistence type="inferred from homology"/>
<dbReference type="InterPro" id="IPR044068">
    <property type="entry name" value="CB"/>
</dbReference>
<organism evidence="7 8">
    <name type="scientific">Enterococcus avium</name>
    <name type="common">Streptococcus avium</name>
    <dbReference type="NCBI Taxonomy" id="33945"/>
    <lineage>
        <taxon>Bacteria</taxon>
        <taxon>Bacillati</taxon>
        <taxon>Bacillota</taxon>
        <taxon>Bacilli</taxon>
        <taxon>Lactobacillales</taxon>
        <taxon>Enterococcaceae</taxon>
        <taxon>Enterococcus</taxon>
    </lineage>
</organism>
<dbReference type="PANTHER" id="PTHR30349">
    <property type="entry name" value="PHAGE INTEGRASE-RELATED"/>
    <property type="match status" value="1"/>
</dbReference>
<evidence type="ECO:0000256" key="4">
    <source>
        <dbReference type="PROSITE-ProRule" id="PRU01248"/>
    </source>
</evidence>
<comment type="similarity">
    <text evidence="1">Belongs to the 'phage' integrase family.</text>
</comment>
<dbReference type="SUPFAM" id="SSF56349">
    <property type="entry name" value="DNA breaking-rejoining enzymes"/>
    <property type="match status" value="1"/>
</dbReference>
<dbReference type="InterPro" id="IPR011010">
    <property type="entry name" value="DNA_brk_join_enz"/>
</dbReference>
<dbReference type="RefSeq" id="WP_144326039.1">
    <property type="nucleotide sequence ID" value="NZ_PDXQ01000002.1"/>
</dbReference>
<dbReference type="PROSITE" id="PS51900">
    <property type="entry name" value="CB"/>
    <property type="match status" value="1"/>
</dbReference>
<evidence type="ECO:0000313" key="7">
    <source>
        <dbReference type="EMBL" id="TRZ29199.1"/>
    </source>
</evidence>
<evidence type="ECO:0000259" key="5">
    <source>
        <dbReference type="PROSITE" id="PS51898"/>
    </source>
</evidence>
<keyword evidence="3" id="KW-0233">DNA recombination</keyword>
<name>A0A8B5VZ83_ENTAV</name>
<dbReference type="GO" id="GO:0015074">
    <property type="term" value="P:DNA integration"/>
    <property type="evidence" value="ECO:0007669"/>
    <property type="project" value="InterPro"/>
</dbReference>
<dbReference type="InterPro" id="IPR050090">
    <property type="entry name" value="Tyrosine_recombinase_XerCD"/>
</dbReference>
<dbReference type="Gene3D" id="1.10.150.130">
    <property type="match status" value="1"/>
</dbReference>
<sequence length="380" mass="44190">MWVEPLKDGRFKFIERYKDPYTEKTRKKSVVLNSQSKQAWNKALSILNDKIENELAKKKIEKVPFQQVYTEWENNYFKSLRPNSKNTYVAIRKIIFKNINEDILISNIDTRLLQNFFASLDYSQTYIAHIKSNLNLVFKYAIKLGYAYKNPVENVEIIPKAKTLEDIERIEDKYLEKNEVKLILDQLYKSRSTFRVGRLAEFMYLTGVRFGEAVALREGNFYLDNNIVHIRGTIDYSKGYKQKAIGPTKTQKSNRDVQLTQRTVELVKRTFEENKLDLLSESDFNNDGFVFVTRTGTPMQNSSFNRSFAAAGKKSGINKRLTSHILRHTHVSLLAEQNTPLKAIMDRVGHEDADVTNKIYTHITDKMKTDLISQLEENGL</sequence>